<name>A0A072UB04_MEDTR</name>
<proteinExistence type="predicted"/>
<organism evidence="1 3">
    <name type="scientific">Medicago truncatula</name>
    <name type="common">Barrel medic</name>
    <name type="synonym">Medicago tribuloides</name>
    <dbReference type="NCBI Taxonomy" id="3880"/>
    <lineage>
        <taxon>Eukaryota</taxon>
        <taxon>Viridiplantae</taxon>
        <taxon>Streptophyta</taxon>
        <taxon>Embryophyta</taxon>
        <taxon>Tracheophyta</taxon>
        <taxon>Spermatophyta</taxon>
        <taxon>Magnoliopsida</taxon>
        <taxon>eudicotyledons</taxon>
        <taxon>Gunneridae</taxon>
        <taxon>Pentapetalae</taxon>
        <taxon>rosids</taxon>
        <taxon>fabids</taxon>
        <taxon>Fabales</taxon>
        <taxon>Fabaceae</taxon>
        <taxon>Papilionoideae</taxon>
        <taxon>50 kb inversion clade</taxon>
        <taxon>NPAAA clade</taxon>
        <taxon>Hologalegina</taxon>
        <taxon>IRL clade</taxon>
        <taxon>Trifolieae</taxon>
        <taxon>Medicago</taxon>
    </lineage>
</organism>
<dbReference type="OrthoDB" id="1277335at2759"/>
<reference evidence="1 3" key="1">
    <citation type="journal article" date="2011" name="Nature">
        <title>The Medicago genome provides insight into the evolution of rhizobial symbioses.</title>
        <authorList>
            <person name="Young N.D."/>
            <person name="Debelle F."/>
            <person name="Oldroyd G.E."/>
            <person name="Geurts R."/>
            <person name="Cannon S.B."/>
            <person name="Udvardi M.K."/>
            <person name="Benedito V.A."/>
            <person name="Mayer K.F."/>
            <person name="Gouzy J."/>
            <person name="Schoof H."/>
            <person name="Van de Peer Y."/>
            <person name="Proost S."/>
            <person name="Cook D.R."/>
            <person name="Meyers B.C."/>
            <person name="Spannagl M."/>
            <person name="Cheung F."/>
            <person name="De Mita S."/>
            <person name="Krishnakumar V."/>
            <person name="Gundlach H."/>
            <person name="Zhou S."/>
            <person name="Mudge J."/>
            <person name="Bharti A.K."/>
            <person name="Murray J.D."/>
            <person name="Naoumkina M.A."/>
            <person name="Rosen B."/>
            <person name="Silverstein K.A."/>
            <person name="Tang H."/>
            <person name="Rombauts S."/>
            <person name="Zhao P.X."/>
            <person name="Zhou P."/>
            <person name="Barbe V."/>
            <person name="Bardou P."/>
            <person name="Bechner M."/>
            <person name="Bellec A."/>
            <person name="Berger A."/>
            <person name="Berges H."/>
            <person name="Bidwell S."/>
            <person name="Bisseling T."/>
            <person name="Choisne N."/>
            <person name="Couloux A."/>
            <person name="Denny R."/>
            <person name="Deshpande S."/>
            <person name="Dai X."/>
            <person name="Doyle J.J."/>
            <person name="Dudez A.M."/>
            <person name="Farmer A.D."/>
            <person name="Fouteau S."/>
            <person name="Franken C."/>
            <person name="Gibelin C."/>
            <person name="Gish J."/>
            <person name="Goldstein S."/>
            <person name="Gonzalez A.J."/>
            <person name="Green P.J."/>
            <person name="Hallab A."/>
            <person name="Hartog M."/>
            <person name="Hua A."/>
            <person name="Humphray S.J."/>
            <person name="Jeong D.H."/>
            <person name="Jing Y."/>
            <person name="Jocker A."/>
            <person name="Kenton S.M."/>
            <person name="Kim D.J."/>
            <person name="Klee K."/>
            <person name="Lai H."/>
            <person name="Lang C."/>
            <person name="Lin S."/>
            <person name="Macmil S.L."/>
            <person name="Magdelenat G."/>
            <person name="Matthews L."/>
            <person name="McCorrison J."/>
            <person name="Monaghan E.L."/>
            <person name="Mun J.H."/>
            <person name="Najar F.Z."/>
            <person name="Nicholson C."/>
            <person name="Noirot C."/>
            <person name="O'Bleness M."/>
            <person name="Paule C.R."/>
            <person name="Poulain J."/>
            <person name="Prion F."/>
            <person name="Qin B."/>
            <person name="Qu C."/>
            <person name="Retzel E.F."/>
            <person name="Riddle C."/>
            <person name="Sallet E."/>
            <person name="Samain S."/>
            <person name="Samson N."/>
            <person name="Sanders I."/>
            <person name="Saurat O."/>
            <person name="Scarpelli C."/>
            <person name="Schiex T."/>
            <person name="Segurens B."/>
            <person name="Severin A.J."/>
            <person name="Sherrier D.J."/>
            <person name="Shi R."/>
            <person name="Sims S."/>
            <person name="Singer S.R."/>
            <person name="Sinharoy S."/>
            <person name="Sterck L."/>
            <person name="Viollet A."/>
            <person name="Wang B.B."/>
            <person name="Wang K."/>
            <person name="Wang M."/>
            <person name="Wang X."/>
            <person name="Warfsmann J."/>
            <person name="Weissenbach J."/>
            <person name="White D.D."/>
            <person name="White J.D."/>
            <person name="Wiley G.B."/>
            <person name="Wincker P."/>
            <person name="Xing Y."/>
            <person name="Yang L."/>
            <person name="Yao Z."/>
            <person name="Ying F."/>
            <person name="Zhai J."/>
            <person name="Zhou L."/>
            <person name="Zuber A."/>
            <person name="Denarie J."/>
            <person name="Dixon R.A."/>
            <person name="May G.D."/>
            <person name="Schwartz D.C."/>
            <person name="Rogers J."/>
            <person name="Quetier F."/>
            <person name="Town C.D."/>
            <person name="Roe B.A."/>
        </authorList>
    </citation>
    <scope>NUCLEOTIDE SEQUENCE [LARGE SCALE GENOMIC DNA]</scope>
    <source>
        <strain evidence="1">A17</strain>
        <strain evidence="2 3">cv. Jemalong A17</strain>
    </source>
</reference>
<dbReference type="PANTHER" id="PTHR33103:SF43">
    <property type="entry name" value="DUF674 FAMILY PROTEIN"/>
    <property type="match status" value="1"/>
</dbReference>
<protein>
    <submittedName>
        <fullName evidence="1">DUF674 family protein</fullName>
    </submittedName>
</protein>
<dbReference type="EMBL" id="CM001223">
    <property type="protein sequence ID" value="KEH23020.1"/>
    <property type="molecule type" value="Genomic_DNA"/>
</dbReference>
<accession>A0A072UB04</accession>
<dbReference type="Pfam" id="PF05056">
    <property type="entry name" value="DUF674"/>
    <property type="match status" value="1"/>
</dbReference>
<dbReference type="EnsemblPlants" id="KEH23020">
    <property type="protein sequence ID" value="KEH23020"/>
    <property type="gene ID" value="MTR_7g063900"/>
</dbReference>
<dbReference type="PANTHER" id="PTHR33103">
    <property type="entry name" value="OS01G0153900 PROTEIN"/>
    <property type="match status" value="1"/>
</dbReference>
<gene>
    <name evidence="2" type="primary">25498608</name>
    <name evidence="1" type="ordered locus">MTR_7g063900</name>
</gene>
<dbReference type="KEGG" id="mtr:25498608"/>
<keyword evidence="3" id="KW-1185">Reference proteome</keyword>
<dbReference type="InterPro" id="IPR007750">
    <property type="entry name" value="DUF674"/>
</dbReference>
<dbReference type="STRING" id="3880.A0A072UB04"/>
<evidence type="ECO:0000313" key="1">
    <source>
        <dbReference type="EMBL" id="KEH23020.1"/>
    </source>
</evidence>
<dbReference type="Proteomes" id="UP000002051">
    <property type="component" value="Unassembled WGS sequence"/>
</dbReference>
<evidence type="ECO:0000313" key="3">
    <source>
        <dbReference type="Proteomes" id="UP000002051"/>
    </source>
</evidence>
<dbReference type="HOGENOM" id="CLU_030757_1_1_1"/>
<sequence length="490" mass="55222">MAATAPTERRVRLKLLVKKETNKVLFAEAGKDFVDVLFSFLTLPLGTIARLVQKDSNIGPVTIGCLNSFYQSVVDLDEECMQTETSKEMILHPKNSSEDYCTNLKLNIDDTQPTKYLLCFRFDCFCINNGYFYNSTNKNCMDGKPLSRSIFLKHFGKGFVKEGVTFVISDDLIVKPNSVEFTGLSMLQNYGIKDISSVNQMTLNVTKEKVLDLLKCALLSKSTLTDFFLEKKPLIQSPSVFSCNVANSSNIKIRLKLVYRKSDGKILYAQGEKDFADLLVSYLTFPLGGVVRILGGNCSMGNIDGLYKSVADLHENTYLTREAKKRLVDPHLAPHFKLNMQILPIQEPRVKHYCYYNKFQTFQDSVVHNQFFVSDEDRSREYGSYEKNVGQLNLVCSHPKSPKGNDDGYIKGDGLRIYMVTDDLIIAPSSTFSILHLINHFKIPLDDMKEKLVTIGIKECLSILKASLSSSSALTNGLRHLLTNIEGEKF</sequence>
<reference evidence="2" key="3">
    <citation type="submission" date="2015-04" db="UniProtKB">
        <authorList>
            <consortium name="EnsemblPlants"/>
        </authorList>
    </citation>
    <scope>IDENTIFICATION</scope>
    <source>
        <strain evidence="2">cv. Jemalong A17</strain>
    </source>
</reference>
<dbReference type="AlphaFoldDB" id="A0A072UB04"/>
<evidence type="ECO:0000313" key="2">
    <source>
        <dbReference type="EnsemblPlants" id="KEH23020"/>
    </source>
</evidence>
<reference evidence="1 3" key="2">
    <citation type="journal article" date="2014" name="BMC Genomics">
        <title>An improved genome release (version Mt4.0) for the model legume Medicago truncatula.</title>
        <authorList>
            <person name="Tang H."/>
            <person name="Krishnakumar V."/>
            <person name="Bidwell S."/>
            <person name="Rosen B."/>
            <person name="Chan A."/>
            <person name="Zhou S."/>
            <person name="Gentzbittel L."/>
            <person name="Childs K.L."/>
            <person name="Yandell M."/>
            <person name="Gundlach H."/>
            <person name="Mayer K.F."/>
            <person name="Schwartz D.C."/>
            <person name="Town C.D."/>
        </authorList>
    </citation>
    <scope>GENOME REANNOTATION</scope>
    <source>
        <strain evidence="1">A17</strain>
        <strain evidence="2 3">cv. Jemalong A17</strain>
    </source>
</reference>